<gene>
    <name evidence="2" type="ORF">PF002_g29923</name>
</gene>
<accession>A0A6A3W0F4</accession>
<name>A0A6A3W0F4_9STRA</name>
<dbReference type="EMBL" id="QXGD01004349">
    <property type="protein sequence ID" value="KAE9171072.1"/>
    <property type="molecule type" value="Genomic_DNA"/>
</dbReference>
<keyword evidence="1" id="KW-0812">Transmembrane</keyword>
<keyword evidence="1" id="KW-0472">Membrane</keyword>
<sequence length="154" mass="17910">MLVSKVIFSREERVRFIRKTKRVLFIAEYLVLVEYIEVVLPFIYCLHQLILFHMHNGAYYTSLADISRAQLSSRLLSTLLYSLLQLVSFLMLLLILKRNLGYSSLQQLAFVLDVHAGVVQTKLNLIFVYIMQVSLAHLGTDFSFKFSWLMSRNG</sequence>
<dbReference type="Proteomes" id="UP000440367">
    <property type="component" value="Unassembled WGS sequence"/>
</dbReference>
<comment type="caution">
    <text evidence="2">The sequence shown here is derived from an EMBL/GenBank/DDBJ whole genome shotgun (WGS) entry which is preliminary data.</text>
</comment>
<feature type="transmembrane region" description="Helical" evidence="1">
    <location>
        <begin position="23"/>
        <end position="44"/>
    </location>
</feature>
<keyword evidence="1" id="KW-1133">Transmembrane helix</keyword>
<reference evidence="2 3" key="1">
    <citation type="submission" date="2018-08" db="EMBL/GenBank/DDBJ databases">
        <title>Genomic investigation of the strawberry pathogen Phytophthora fragariae indicates pathogenicity is determined by transcriptional variation in three key races.</title>
        <authorList>
            <person name="Adams T.M."/>
            <person name="Armitage A.D."/>
            <person name="Sobczyk M.K."/>
            <person name="Bates H.J."/>
            <person name="Dunwell J.M."/>
            <person name="Nellist C.F."/>
            <person name="Harrison R.J."/>
        </authorList>
    </citation>
    <scope>NUCLEOTIDE SEQUENCE [LARGE SCALE GENOMIC DNA]</scope>
    <source>
        <strain evidence="2 3">BC-1</strain>
    </source>
</reference>
<evidence type="ECO:0000313" key="3">
    <source>
        <dbReference type="Proteomes" id="UP000440367"/>
    </source>
</evidence>
<feature type="transmembrane region" description="Helical" evidence="1">
    <location>
        <begin position="75"/>
        <end position="96"/>
    </location>
</feature>
<organism evidence="2 3">
    <name type="scientific">Phytophthora fragariae</name>
    <dbReference type="NCBI Taxonomy" id="53985"/>
    <lineage>
        <taxon>Eukaryota</taxon>
        <taxon>Sar</taxon>
        <taxon>Stramenopiles</taxon>
        <taxon>Oomycota</taxon>
        <taxon>Peronosporomycetes</taxon>
        <taxon>Peronosporales</taxon>
        <taxon>Peronosporaceae</taxon>
        <taxon>Phytophthora</taxon>
    </lineage>
</organism>
<evidence type="ECO:0000256" key="1">
    <source>
        <dbReference type="SAM" id="Phobius"/>
    </source>
</evidence>
<protein>
    <submittedName>
        <fullName evidence="2">Uncharacterized protein</fullName>
    </submittedName>
</protein>
<evidence type="ECO:0000313" key="2">
    <source>
        <dbReference type="EMBL" id="KAE9171072.1"/>
    </source>
</evidence>
<dbReference type="AlphaFoldDB" id="A0A6A3W0F4"/>
<proteinExistence type="predicted"/>